<dbReference type="HOGENOM" id="CLU_2682582_0_0_10"/>
<sequence length="74" mass="8898">MEKQALLEKTLENLSRLPNWRVREISDYVDFLIQKNEDKNITKGIKEIISQSQSFQFLEEEQELYSDSDLIQKY</sequence>
<reference evidence="2" key="1">
    <citation type="journal article" date="2012" name="Stand. Genomic Sci.">
        <title>Genome sequence of the Antarctic rhodopsins-containing flavobacterium Gillisia limnaea type strain (R-8282(T)).</title>
        <authorList>
            <person name="Riedel T."/>
            <person name="Held B."/>
            <person name="Nolan M."/>
            <person name="Lucas S."/>
            <person name="Lapidus A."/>
            <person name="Tice H."/>
            <person name="Del Rio T.G."/>
            <person name="Cheng J.F."/>
            <person name="Han C."/>
            <person name="Tapia R."/>
            <person name="Goodwin L.A."/>
            <person name="Pitluck S."/>
            <person name="Liolios K."/>
            <person name="Mavromatis K."/>
            <person name="Pagani I."/>
            <person name="Ivanova N."/>
            <person name="Mikhailova N."/>
            <person name="Pati A."/>
            <person name="Chen A."/>
            <person name="Palaniappan K."/>
            <person name="Land M."/>
            <person name="Rohde M."/>
            <person name="Tindall B.J."/>
            <person name="Detter J.C."/>
            <person name="Goker M."/>
            <person name="Bristow J."/>
            <person name="Eisen J.A."/>
            <person name="Markowitz V."/>
            <person name="Hugenholtz P."/>
            <person name="Kyrpides N.C."/>
            <person name="Klenk H.P."/>
            <person name="Woyke T."/>
        </authorList>
    </citation>
    <scope>NUCLEOTIDE SEQUENCE [LARGE SCALE GENOMIC DNA]</scope>
    <source>
        <strain evidence="2">DSM 15749 / LMG 21470 / R-8282</strain>
    </source>
</reference>
<gene>
    <name evidence="1" type="ORF">Gilli_1736</name>
</gene>
<accession>H2C012</accession>
<keyword evidence="2" id="KW-1185">Reference proteome</keyword>
<proteinExistence type="predicted"/>
<dbReference type="Proteomes" id="UP000003844">
    <property type="component" value="Unassembled WGS sequence"/>
</dbReference>
<dbReference type="EMBL" id="JH594606">
    <property type="protein sequence ID" value="EHQ02379.1"/>
    <property type="molecule type" value="Genomic_DNA"/>
</dbReference>
<evidence type="ECO:0008006" key="3">
    <source>
        <dbReference type="Google" id="ProtNLM"/>
    </source>
</evidence>
<dbReference type="RefSeq" id="WP_006988689.1">
    <property type="nucleotide sequence ID" value="NZ_JH594606.1"/>
</dbReference>
<evidence type="ECO:0000313" key="1">
    <source>
        <dbReference type="EMBL" id="EHQ02379.1"/>
    </source>
</evidence>
<protein>
    <recommendedName>
        <fullName evidence="3">DUF2281 domain-containing protein</fullName>
    </recommendedName>
</protein>
<evidence type="ECO:0000313" key="2">
    <source>
        <dbReference type="Proteomes" id="UP000003844"/>
    </source>
</evidence>
<name>H2C012_GILLR</name>
<dbReference type="eggNOG" id="ENOG50334MR">
    <property type="taxonomic scope" value="Bacteria"/>
</dbReference>
<dbReference type="AlphaFoldDB" id="H2C012"/>
<organism evidence="1 2">
    <name type="scientific">Gillisia limnaea (strain DSM 15749 / LMG 21470 / R-8282)</name>
    <dbReference type="NCBI Taxonomy" id="865937"/>
    <lineage>
        <taxon>Bacteria</taxon>
        <taxon>Pseudomonadati</taxon>
        <taxon>Bacteroidota</taxon>
        <taxon>Flavobacteriia</taxon>
        <taxon>Flavobacteriales</taxon>
        <taxon>Flavobacteriaceae</taxon>
        <taxon>Gillisia</taxon>
    </lineage>
</organism>
<dbReference type="OrthoDB" id="1365620at2"/>